<protein>
    <recommendedName>
        <fullName evidence="4">Lipoprotein</fullName>
    </recommendedName>
</protein>
<proteinExistence type="predicted"/>
<accession>A0A0M0KTK4</accession>
<dbReference type="OrthoDB" id="2967708at2"/>
<dbReference type="PATRIC" id="fig|284581.3.peg.43"/>
<dbReference type="EMBL" id="LILC01000027">
    <property type="protein sequence ID" value="KOO41937.1"/>
    <property type="molecule type" value="Genomic_DNA"/>
</dbReference>
<dbReference type="AlphaFoldDB" id="A0A0M0KTK4"/>
<dbReference type="RefSeq" id="WP_053402996.1">
    <property type="nucleotide sequence ID" value="NZ_JAUKEN010000002.1"/>
</dbReference>
<organism evidence="2 3">
    <name type="scientific">Priestia koreensis</name>
    <dbReference type="NCBI Taxonomy" id="284581"/>
    <lineage>
        <taxon>Bacteria</taxon>
        <taxon>Bacillati</taxon>
        <taxon>Bacillota</taxon>
        <taxon>Bacilli</taxon>
        <taxon>Bacillales</taxon>
        <taxon>Bacillaceae</taxon>
        <taxon>Priestia</taxon>
    </lineage>
</organism>
<sequence length="366" mass="40352">MKLTKKIATSVVAGALTLSLAACGSDTSPKESFTQSFSQVKTPHQYKTDMSLAMKVDGDMTDPQLQQMADVVNNSKISATSVVDDTQKKSETNLHLKVNMGGASLEGDIPMLLDEKQNKLYVGTDSLVKNLSQFIPIPPELAGKLLEVDLDDQQTAQSIDGLPTELSAYIQSPEFQKDAVKEFDNVLKNKKESEFTKDSDGNITVTVTKKDLIQYVKNVVKLVEKKSGEDLSKQGLSQEDLDKQLNKAFESIKLEKSTVTANVDGDDLKSHVINVKATILDPEDKSKELAKINVKFDIAYNKDGYPTTQNVTLKGDLLDPKGNMKFELTSKTKNSNFGKKQTFKIDPSKEETITPEQIEAMMGQMQ</sequence>
<evidence type="ECO:0008006" key="4">
    <source>
        <dbReference type="Google" id="ProtNLM"/>
    </source>
</evidence>
<keyword evidence="1" id="KW-0732">Signal</keyword>
<dbReference type="STRING" id="284581.AMD01_18840"/>
<name>A0A0M0KTK4_9BACI</name>
<keyword evidence="3" id="KW-1185">Reference proteome</keyword>
<dbReference type="Proteomes" id="UP000037558">
    <property type="component" value="Unassembled WGS sequence"/>
</dbReference>
<feature type="chain" id="PRO_5038333176" description="Lipoprotein" evidence="1">
    <location>
        <begin position="25"/>
        <end position="366"/>
    </location>
</feature>
<dbReference type="PROSITE" id="PS51257">
    <property type="entry name" value="PROKAR_LIPOPROTEIN"/>
    <property type="match status" value="1"/>
</dbReference>
<gene>
    <name evidence="2" type="ORF">AMD01_18840</name>
</gene>
<feature type="signal peptide" evidence="1">
    <location>
        <begin position="1"/>
        <end position="24"/>
    </location>
</feature>
<reference evidence="3" key="1">
    <citation type="submission" date="2015-08" db="EMBL/GenBank/DDBJ databases">
        <title>Fjat-14210 dsm16467.</title>
        <authorList>
            <person name="Liu B."/>
            <person name="Wang J."/>
            <person name="Zhu Y."/>
            <person name="Liu G."/>
            <person name="Chen Q."/>
            <person name="Chen Z."/>
            <person name="Lan J."/>
            <person name="Che J."/>
            <person name="Ge C."/>
            <person name="Shi H."/>
            <person name="Pan Z."/>
            <person name="Liu X."/>
        </authorList>
    </citation>
    <scope>NUCLEOTIDE SEQUENCE [LARGE SCALE GENOMIC DNA]</scope>
    <source>
        <strain evidence="3">DSM 16467</strain>
    </source>
</reference>
<evidence type="ECO:0000256" key="1">
    <source>
        <dbReference type="SAM" id="SignalP"/>
    </source>
</evidence>
<evidence type="ECO:0000313" key="3">
    <source>
        <dbReference type="Proteomes" id="UP000037558"/>
    </source>
</evidence>
<comment type="caution">
    <text evidence="2">The sequence shown here is derived from an EMBL/GenBank/DDBJ whole genome shotgun (WGS) entry which is preliminary data.</text>
</comment>
<evidence type="ECO:0000313" key="2">
    <source>
        <dbReference type="EMBL" id="KOO41937.1"/>
    </source>
</evidence>